<dbReference type="InterPro" id="IPR050796">
    <property type="entry name" value="SCF_F-box_component"/>
</dbReference>
<evidence type="ECO:0000313" key="2">
    <source>
        <dbReference type="EMBL" id="KAJ8444436.1"/>
    </source>
</evidence>
<sequence length="235" mass="27318">MQQPKRCILKEKFQAQSTLPEDLLVEIFQRLLVRSLLRFQCVSKSWQSLITDPSFRLHSISAGSYCNFCHCLCGDADDPDDQFCRLKFECFETDDDDDDDDDGDVIDHLRIQLHKFEIYKRLGSSNGLICYADFANDGSNFLVEFPKLFRPSCVHRLYLFEFGESVAVYEAVDEFHRGCLWVSIAKSINDRNSGTLTWIKYVVVDDAKDLLTDKRLPYSLQMRLNYHENTEKPDP</sequence>
<dbReference type="Proteomes" id="UP001153076">
    <property type="component" value="Unassembled WGS sequence"/>
</dbReference>
<name>A0A9Q1QK16_9CARY</name>
<dbReference type="OrthoDB" id="1751495at2759"/>
<dbReference type="PANTHER" id="PTHR31672:SF13">
    <property type="entry name" value="F-BOX PROTEIN CPR30-LIKE"/>
    <property type="match status" value="1"/>
</dbReference>
<comment type="caution">
    <text evidence="2">The sequence shown here is derived from an EMBL/GenBank/DDBJ whole genome shotgun (WGS) entry which is preliminary data.</text>
</comment>
<feature type="domain" description="F-box" evidence="1">
    <location>
        <begin position="13"/>
        <end position="60"/>
    </location>
</feature>
<accession>A0A9Q1QK16</accession>
<dbReference type="Gene3D" id="1.20.1280.50">
    <property type="match status" value="1"/>
</dbReference>
<dbReference type="SUPFAM" id="SSF81383">
    <property type="entry name" value="F-box domain"/>
    <property type="match status" value="1"/>
</dbReference>
<dbReference type="CDD" id="cd22157">
    <property type="entry name" value="F-box_AtFBW1-like"/>
    <property type="match status" value="1"/>
</dbReference>
<organism evidence="2 3">
    <name type="scientific">Carnegiea gigantea</name>
    <dbReference type="NCBI Taxonomy" id="171969"/>
    <lineage>
        <taxon>Eukaryota</taxon>
        <taxon>Viridiplantae</taxon>
        <taxon>Streptophyta</taxon>
        <taxon>Embryophyta</taxon>
        <taxon>Tracheophyta</taxon>
        <taxon>Spermatophyta</taxon>
        <taxon>Magnoliopsida</taxon>
        <taxon>eudicotyledons</taxon>
        <taxon>Gunneridae</taxon>
        <taxon>Pentapetalae</taxon>
        <taxon>Caryophyllales</taxon>
        <taxon>Cactineae</taxon>
        <taxon>Cactaceae</taxon>
        <taxon>Cactoideae</taxon>
        <taxon>Echinocereeae</taxon>
        <taxon>Carnegiea</taxon>
    </lineage>
</organism>
<evidence type="ECO:0000259" key="1">
    <source>
        <dbReference type="PROSITE" id="PS50181"/>
    </source>
</evidence>
<dbReference type="EMBL" id="JAKOGI010000098">
    <property type="protein sequence ID" value="KAJ8444436.1"/>
    <property type="molecule type" value="Genomic_DNA"/>
</dbReference>
<dbReference type="InterPro" id="IPR036047">
    <property type="entry name" value="F-box-like_dom_sf"/>
</dbReference>
<dbReference type="AlphaFoldDB" id="A0A9Q1QK16"/>
<evidence type="ECO:0000313" key="3">
    <source>
        <dbReference type="Proteomes" id="UP001153076"/>
    </source>
</evidence>
<protein>
    <recommendedName>
        <fullName evidence="1">F-box domain-containing protein</fullName>
    </recommendedName>
</protein>
<reference evidence="2" key="1">
    <citation type="submission" date="2022-04" db="EMBL/GenBank/DDBJ databases">
        <title>Carnegiea gigantea Genome sequencing and assembly v2.</title>
        <authorList>
            <person name="Copetti D."/>
            <person name="Sanderson M.J."/>
            <person name="Burquez A."/>
            <person name="Wojciechowski M.F."/>
        </authorList>
    </citation>
    <scope>NUCLEOTIDE SEQUENCE</scope>
    <source>
        <strain evidence="2">SGP5-SGP5p</strain>
        <tissue evidence="2">Aerial part</tissue>
    </source>
</reference>
<dbReference type="Pfam" id="PF00646">
    <property type="entry name" value="F-box"/>
    <property type="match status" value="1"/>
</dbReference>
<dbReference type="PROSITE" id="PS50181">
    <property type="entry name" value="FBOX"/>
    <property type="match status" value="1"/>
</dbReference>
<keyword evidence="3" id="KW-1185">Reference proteome</keyword>
<dbReference type="SMART" id="SM00256">
    <property type="entry name" value="FBOX"/>
    <property type="match status" value="1"/>
</dbReference>
<proteinExistence type="predicted"/>
<dbReference type="InterPro" id="IPR001810">
    <property type="entry name" value="F-box_dom"/>
</dbReference>
<dbReference type="PANTHER" id="PTHR31672">
    <property type="entry name" value="BNACNNG10540D PROTEIN"/>
    <property type="match status" value="1"/>
</dbReference>
<gene>
    <name evidence="2" type="ORF">Cgig2_005958</name>
</gene>